<evidence type="ECO:0000313" key="5">
    <source>
        <dbReference type="EnsemblMetazoa" id="RPRC015221-PA"/>
    </source>
</evidence>
<keyword evidence="6" id="KW-1185">Reference proteome</keyword>
<dbReference type="PROSITE" id="PS01180">
    <property type="entry name" value="CUB"/>
    <property type="match status" value="2"/>
</dbReference>
<accession>T1IG02</accession>
<dbReference type="eggNOG" id="KOG4292">
    <property type="taxonomic scope" value="Eukaryota"/>
</dbReference>
<protein>
    <recommendedName>
        <fullName evidence="4">CUB domain-containing protein</fullName>
    </recommendedName>
</protein>
<dbReference type="SUPFAM" id="SSF49854">
    <property type="entry name" value="Spermadhesin, CUB domain"/>
    <property type="match status" value="2"/>
</dbReference>
<evidence type="ECO:0000313" key="6">
    <source>
        <dbReference type="Proteomes" id="UP000015103"/>
    </source>
</evidence>
<feature type="domain" description="CUB" evidence="4">
    <location>
        <begin position="1"/>
        <end position="54"/>
    </location>
</feature>
<feature type="domain" description="CUB" evidence="4">
    <location>
        <begin position="60"/>
        <end position="122"/>
    </location>
</feature>
<dbReference type="InParanoid" id="T1IG02"/>
<keyword evidence="2" id="KW-1015">Disulfide bond</keyword>
<name>T1IG02_RHOPR</name>
<dbReference type="STRING" id="13249.T1IG02"/>
<dbReference type="Pfam" id="PF00431">
    <property type="entry name" value="CUB"/>
    <property type="match status" value="2"/>
</dbReference>
<evidence type="ECO:0000256" key="3">
    <source>
        <dbReference type="PROSITE-ProRule" id="PRU00059"/>
    </source>
</evidence>
<sequence>MILDGPSLISPLLKKLCNKTQPAPILTSSNAATIHFHSDNTGSGKGFQITYTPTEGIPGCGGTFTAPTGRITPPSSITEKNSYADHLNCEWKIQLPEGERIKLSIVKLSLESSNNCKYDSLA</sequence>
<evidence type="ECO:0000259" key="4">
    <source>
        <dbReference type="PROSITE" id="PS01180"/>
    </source>
</evidence>
<dbReference type="EnsemblMetazoa" id="RPRC015221-RA">
    <property type="protein sequence ID" value="RPRC015221-PA"/>
    <property type="gene ID" value="RPRC015221"/>
</dbReference>
<dbReference type="AlphaFoldDB" id="T1IG02"/>
<dbReference type="InterPro" id="IPR000859">
    <property type="entry name" value="CUB_dom"/>
</dbReference>
<evidence type="ECO:0000256" key="1">
    <source>
        <dbReference type="ARBA" id="ARBA00022737"/>
    </source>
</evidence>
<dbReference type="VEuPathDB" id="VectorBase:RPRC015221"/>
<keyword evidence="1" id="KW-0677">Repeat</keyword>
<dbReference type="PANTHER" id="PTHR24251:SF37">
    <property type="entry name" value="CUB DOMAIN-CONTAINING PROTEIN"/>
    <property type="match status" value="1"/>
</dbReference>
<dbReference type="InterPro" id="IPR035914">
    <property type="entry name" value="Sperma_CUB_dom_sf"/>
</dbReference>
<dbReference type="CDD" id="cd00041">
    <property type="entry name" value="CUB"/>
    <property type="match status" value="2"/>
</dbReference>
<dbReference type="HOGENOM" id="CLU_2032449_0_0_1"/>
<dbReference type="Gene3D" id="2.60.120.290">
    <property type="entry name" value="Spermadhesin, CUB domain"/>
    <property type="match status" value="2"/>
</dbReference>
<comment type="caution">
    <text evidence="3">Lacks conserved residue(s) required for the propagation of feature annotation.</text>
</comment>
<reference evidence="5" key="1">
    <citation type="submission" date="2015-05" db="UniProtKB">
        <authorList>
            <consortium name="EnsemblMetazoa"/>
        </authorList>
    </citation>
    <scope>IDENTIFICATION</scope>
</reference>
<organism evidence="5 6">
    <name type="scientific">Rhodnius prolixus</name>
    <name type="common">Triatomid bug</name>
    <dbReference type="NCBI Taxonomy" id="13249"/>
    <lineage>
        <taxon>Eukaryota</taxon>
        <taxon>Metazoa</taxon>
        <taxon>Ecdysozoa</taxon>
        <taxon>Arthropoda</taxon>
        <taxon>Hexapoda</taxon>
        <taxon>Insecta</taxon>
        <taxon>Pterygota</taxon>
        <taxon>Neoptera</taxon>
        <taxon>Paraneoptera</taxon>
        <taxon>Hemiptera</taxon>
        <taxon>Heteroptera</taxon>
        <taxon>Panheteroptera</taxon>
        <taxon>Cimicomorpha</taxon>
        <taxon>Reduviidae</taxon>
        <taxon>Triatominae</taxon>
        <taxon>Rhodnius</taxon>
    </lineage>
</organism>
<dbReference type="Proteomes" id="UP000015103">
    <property type="component" value="Unassembled WGS sequence"/>
</dbReference>
<evidence type="ECO:0000256" key="2">
    <source>
        <dbReference type="ARBA" id="ARBA00023157"/>
    </source>
</evidence>
<dbReference type="EMBL" id="ACPB03018407">
    <property type="status" value="NOT_ANNOTATED_CDS"/>
    <property type="molecule type" value="Genomic_DNA"/>
</dbReference>
<proteinExistence type="predicted"/>
<dbReference type="OMA" id="SSNNCKY"/>
<dbReference type="PANTHER" id="PTHR24251">
    <property type="entry name" value="OVOCHYMASE-RELATED"/>
    <property type="match status" value="1"/>
</dbReference>